<organism evidence="2">
    <name type="scientific">Chlorella variabilis</name>
    <name type="common">Green alga</name>
    <dbReference type="NCBI Taxonomy" id="554065"/>
    <lineage>
        <taxon>Eukaryota</taxon>
        <taxon>Viridiplantae</taxon>
        <taxon>Chlorophyta</taxon>
        <taxon>core chlorophytes</taxon>
        <taxon>Trebouxiophyceae</taxon>
        <taxon>Chlorellales</taxon>
        <taxon>Chlorellaceae</taxon>
        <taxon>Chlorella clade</taxon>
        <taxon>Chlorella</taxon>
    </lineage>
</organism>
<dbReference type="RefSeq" id="XP_005842576.1">
    <property type="nucleotide sequence ID" value="XM_005842519.1"/>
</dbReference>
<dbReference type="GeneID" id="17349877"/>
<dbReference type="InParanoid" id="E1ZUQ1"/>
<feature type="non-terminal residue" evidence="1">
    <location>
        <position position="1"/>
    </location>
</feature>
<name>E1ZUQ1_CHLVA</name>
<dbReference type="KEGG" id="cvr:CHLNCDRAFT_144000"/>
<keyword evidence="2" id="KW-1185">Reference proteome</keyword>
<evidence type="ECO:0000313" key="2">
    <source>
        <dbReference type="Proteomes" id="UP000008141"/>
    </source>
</evidence>
<dbReference type="AlphaFoldDB" id="E1ZUQ1"/>
<dbReference type="EMBL" id="GL434180">
    <property type="protein sequence ID" value="EFN50444.1"/>
    <property type="molecule type" value="Genomic_DNA"/>
</dbReference>
<accession>E1ZUQ1</accession>
<protein>
    <submittedName>
        <fullName evidence="1">Uncharacterized protein</fullName>
    </submittedName>
</protein>
<proteinExistence type="predicted"/>
<reference evidence="1 2" key="1">
    <citation type="journal article" date="2010" name="Plant Cell">
        <title>The Chlorella variabilis NC64A genome reveals adaptation to photosymbiosis, coevolution with viruses, and cryptic sex.</title>
        <authorList>
            <person name="Blanc G."/>
            <person name="Duncan G."/>
            <person name="Agarkova I."/>
            <person name="Borodovsky M."/>
            <person name="Gurnon J."/>
            <person name="Kuo A."/>
            <person name="Lindquist E."/>
            <person name="Lucas S."/>
            <person name="Pangilinan J."/>
            <person name="Polle J."/>
            <person name="Salamov A."/>
            <person name="Terry A."/>
            <person name="Yamada T."/>
            <person name="Dunigan D.D."/>
            <person name="Grigoriev I.V."/>
            <person name="Claverie J.M."/>
            <person name="Van Etten J.L."/>
        </authorList>
    </citation>
    <scope>NUCLEOTIDE SEQUENCE [LARGE SCALE GENOMIC DNA]</scope>
    <source>
        <strain evidence="1 2">NC64A</strain>
    </source>
</reference>
<gene>
    <name evidence="1" type="ORF">CHLNCDRAFT_144000</name>
</gene>
<sequence length="93" mass="10429">IVPGKLTAWWPDEYNTFTWFNPDLGPSRKYARVMLGRHEAGTLGQPPRENYKPTVPPQISPPSYQGYQSYASPANPYWLGKQGLRAGHVPAVC</sequence>
<evidence type="ECO:0000313" key="1">
    <source>
        <dbReference type="EMBL" id="EFN50444.1"/>
    </source>
</evidence>
<dbReference type="Proteomes" id="UP000008141">
    <property type="component" value="Unassembled WGS sequence"/>
</dbReference>